<protein>
    <submittedName>
        <fullName evidence="4">N-acetyltransferase</fullName>
    </submittedName>
</protein>
<dbReference type="EMBL" id="DVLW01000226">
    <property type="protein sequence ID" value="HIT95150.1"/>
    <property type="molecule type" value="Genomic_DNA"/>
</dbReference>
<dbReference type="AlphaFoldDB" id="A0A9D1H769"/>
<dbReference type="PROSITE" id="PS51186">
    <property type="entry name" value="GNAT"/>
    <property type="match status" value="1"/>
</dbReference>
<dbReference type="InterPro" id="IPR000182">
    <property type="entry name" value="GNAT_dom"/>
</dbReference>
<gene>
    <name evidence="4" type="ORF">IAC43_08180</name>
</gene>
<dbReference type="Pfam" id="PF13420">
    <property type="entry name" value="Acetyltransf_4"/>
    <property type="match status" value="1"/>
</dbReference>
<dbReference type="SUPFAM" id="SSF55729">
    <property type="entry name" value="Acyl-CoA N-acyltransferases (Nat)"/>
    <property type="match status" value="1"/>
</dbReference>
<evidence type="ECO:0000259" key="3">
    <source>
        <dbReference type="PROSITE" id="PS51186"/>
    </source>
</evidence>
<dbReference type="PANTHER" id="PTHR43072">
    <property type="entry name" value="N-ACETYLTRANSFERASE"/>
    <property type="match status" value="1"/>
</dbReference>
<dbReference type="Proteomes" id="UP000824160">
    <property type="component" value="Unassembled WGS sequence"/>
</dbReference>
<evidence type="ECO:0000256" key="1">
    <source>
        <dbReference type="ARBA" id="ARBA00022679"/>
    </source>
</evidence>
<evidence type="ECO:0000313" key="5">
    <source>
        <dbReference type="Proteomes" id="UP000824160"/>
    </source>
</evidence>
<comment type="caution">
    <text evidence="4">The sequence shown here is derived from an EMBL/GenBank/DDBJ whole genome shotgun (WGS) entry which is preliminary data.</text>
</comment>
<dbReference type="GO" id="GO:0016747">
    <property type="term" value="F:acyltransferase activity, transferring groups other than amino-acyl groups"/>
    <property type="evidence" value="ECO:0007669"/>
    <property type="project" value="InterPro"/>
</dbReference>
<proteinExistence type="predicted"/>
<reference evidence="4" key="1">
    <citation type="submission" date="2020-10" db="EMBL/GenBank/DDBJ databases">
        <authorList>
            <person name="Gilroy R."/>
        </authorList>
    </citation>
    <scope>NUCLEOTIDE SEQUENCE</scope>
    <source>
        <strain evidence="4">ChiBcec7-5410</strain>
    </source>
</reference>
<reference evidence="4" key="2">
    <citation type="journal article" date="2021" name="PeerJ">
        <title>Extensive microbial diversity within the chicken gut microbiome revealed by metagenomics and culture.</title>
        <authorList>
            <person name="Gilroy R."/>
            <person name="Ravi A."/>
            <person name="Getino M."/>
            <person name="Pursley I."/>
            <person name="Horton D.L."/>
            <person name="Alikhan N.F."/>
            <person name="Baker D."/>
            <person name="Gharbi K."/>
            <person name="Hall N."/>
            <person name="Watson M."/>
            <person name="Adriaenssens E.M."/>
            <person name="Foster-Nyarko E."/>
            <person name="Jarju S."/>
            <person name="Secka A."/>
            <person name="Antonio M."/>
            <person name="Oren A."/>
            <person name="Chaudhuri R.R."/>
            <person name="La Ragione R."/>
            <person name="Hildebrand F."/>
            <person name="Pallen M.J."/>
        </authorList>
    </citation>
    <scope>NUCLEOTIDE SEQUENCE</scope>
    <source>
        <strain evidence="4">ChiBcec7-5410</strain>
    </source>
</reference>
<dbReference type="Gene3D" id="3.40.630.30">
    <property type="match status" value="1"/>
</dbReference>
<evidence type="ECO:0000256" key="2">
    <source>
        <dbReference type="ARBA" id="ARBA00023315"/>
    </source>
</evidence>
<organism evidence="4 5">
    <name type="scientific">Candidatus Faecivivens stercoripullorum</name>
    <dbReference type="NCBI Taxonomy" id="2840805"/>
    <lineage>
        <taxon>Bacteria</taxon>
        <taxon>Bacillati</taxon>
        <taxon>Bacillota</taxon>
        <taxon>Clostridia</taxon>
        <taxon>Eubacteriales</taxon>
        <taxon>Oscillospiraceae</taxon>
        <taxon>Oscillospiraceae incertae sedis</taxon>
        <taxon>Candidatus Faecivivens</taxon>
    </lineage>
</organism>
<dbReference type="CDD" id="cd04301">
    <property type="entry name" value="NAT_SF"/>
    <property type="match status" value="1"/>
</dbReference>
<dbReference type="PANTHER" id="PTHR43072:SF23">
    <property type="entry name" value="UPF0039 PROTEIN C11D3.02C"/>
    <property type="match status" value="1"/>
</dbReference>
<dbReference type="InterPro" id="IPR016181">
    <property type="entry name" value="Acyl_CoA_acyltransferase"/>
</dbReference>
<accession>A0A9D1H769</accession>
<name>A0A9D1H769_9FIRM</name>
<sequence>MKENNIKIRIVTPDDAGQLLDIYTPYVLHTAITFEYQPPTREEFAQRIQKTLTRFPYLAAVQDGEILGYVYASPFHDRPAYDWAVETSIYIRSDCKRMGIGRKLHQALEDVLREQGILNMNACIAYPQTEDEYLTRDSVHFHSRLGYRMVGQFFQCGYKFGRWYDMVWMEKHIAPHLENQPPVRTFDQVRPIIREKYQIE</sequence>
<feature type="domain" description="N-acetyltransferase" evidence="3">
    <location>
        <begin position="6"/>
        <end position="174"/>
    </location>
</feature>
<evidence type="ECO:0000313" key="4">
    <source>
        <dbReference type="EMBL" id="HIT95150.1"/>
    </source>
</evidence>
<keyword evidence="1" id="KW-0808">Transferase</keyword>
<keyword evidence="2" id="KW-0012">Acyltransferase</keyword>